<accession>A0A2K9P4H0</accession>
<dbReference type="GeneID" id="98062945"/>
<evidence type="ECO:0000259" key="1">
    <source>
        <dbReference type="Pfam" id="PF07833"/>
    </source>
</evidence>
<proteinExistence type="predicted"/>
<dbReference type="SUPFAM" id="SSF55383">
    <property type="entry name" value="Copper amine oxidase, domain N"/>
    <property type="match status" value="1"/>
</dbReference>
<sequence length="395" mass="43096">MIFDRIREMAKDIFKPKLAAVLTAGVMIMGCVPAFAIESEYDYDFQIDVSAFSNAELGTISSDTPSGTTADITLNGNQLYINGHEKYLDSPMLYANDTLMLALTSMQNFMECKVYYDPALYTAYIIKGEYSIRIALGSNLAIINNAYTEYWDAPLINYDGTLYVPLKSLMDSLWYTTDMSYNGSVNIISHAPENYQYSYVGGVHVVYIDPLNIKAEAIVNKSAESSGKANYSNSSFFGWEATGNTYSVGIIVSDGQIISNYATHGYPVTTLIVHYDGSVEVKQVYDITTENNVMFAVSGCGVLPKVMSSEEGFVGAFDIDRYTNRTYIGYNPEMGKIVLCVSSSTTLARAGQVLSDLGCVGGLALDGGGSAALGLSNGTKFSSDGRKQYAVLYWE</sequence>
<dbReference type="Proteomes" id="UP000235589">
    <property type="component" value="Chromosome"/>
</dbReference>
<dbReference type="RefSeq" id="WP_102365890.1">
    <property type="nucleotide sequence ID" value="NZ_CP020991.1"/>
</dbReference>
<dbReference type="Pfam" id="PF09992">
    <property type="entry name" value="NAGPA"/>
    <property type="match status" value="1"/>
</dbReference>
<protein>
    <submittedName>
        <fullName evidence="3">Copper amine oxidase-like domain-containing protein</fullName>
    </submittedName>
</protein>
<dbReference type="Gene3D" id="3.30.457.10">
    <property type="entry name" value="Copper amine oxidase-like, N-terminal domain"/>
    <property type="match status" value="1"/>
</dbReference>
<feature type="domain" description="Copper amine oxidase-like N-terminal" evidence="1">
    <location>
        <begin position="110"/>
        <end position="176"/>
    </location>
</feature>
<evidence type="ECO:0000259" key="2">
    <source>
        <dbReference type="Pfam" id="PF09992"/>
    </source>
</evidence>
<feature type="domain" description="Phosphodiester glycosidase" evidence="2">
    <location>
        <begin position="241"/>
        <end position="375"/>
    </location>
</feature>
<dbReference type="AlphaFoldDB" id="A0A2K9P4H0"/>
<name>A0A2K9P4H0_9FIRM</name>
<dbReference type="EMBL" id="CP020991">
    <property type="protein sequence ID" value="AUO19709.1"/>
    <property type="molecule type" value="Genomic_DNA"/>
</dbReference>
<dbReference type="Pfam" id="PF07833">
    <property type="entry name" value="Cu_amine_oxidN1"/>
    <property type="match status" value="1"/>
</dbReference>
<organism evidence="3 4">
    <name type="scientific">Monoglobus pectinilyticus</name>
    <dbReference type="NCBI Taxonomy" id="1981510"/>
    <lineage>
        <taxon>Bacteria</taxon>
        <taxon>Bacillati</taxon>
        <taxon>Bacillota</taxon>
        <taxon>Clostridia</taxon>
        <taxon>Monoglobales</taxon>
        <taxon>Monoglobaceae</taxon>
        <taxon>Monoglobus</taxon>
    </lineage>
</organism>
<dbReference type="InterPro" id="IPR036582">
    <property type="entry name" value="Mao_N_sf"/>
</dbReference>
<dbReference type="KEGG" id="mpec:B9O19_01551"/>
<dbReference type="PROSITE" id="PS51257">
    <property type="entry name" value="PROKAR_LIPOPROTEIN"/>
    <property type="match status" value="1"/>
</dbReference>
<dbReference type="InterPro" id="IPR018711">
    <property type="entry name" value="NAGPA"/>
</dbReference>
<dbReference type="OrthoDB" id="2626382at2"/>
<keyword evidence="4" id="KW-1185">Reference proteome</keyword>
<dbReference type="InterPro" id="IPR012854">
    <property type="entry name" value="Cu_amine_oxidase-like_N"/>
</dbReference>
<evidence type="ECO:0000313" key="4">
    <source>
        <dbReference type="Proteomes" id="UP000235589"/>
    </source>
</evidence>
<reference evidence="3 4" key="1">
    <citation type="submission" date="2017-04" db="EMBL/GenBank/DDBJ databases">
        <title>Monoglobus pectinilyticus 14 draft genome.</title>
        <authorList>
            <person name="Kim C."/>
            <person name="Rosendale D.I."/>
            <person name="Kelly W.J."/>
            <person name="Tannock G.W."/>
            <person name="Patchett M.L."/>
            <person name="Jordens J.Z."/>
        </authorList>
    </citation>
    <scope>NUCLEOTIDE SEQUENCE [LARGE SCALE GENOMIC DNA]</scope>
    <source>
        <strain evidence="3 4">14</strain>
    </source>
</reference>
<gene>
    <name evidence="3" type="ORF">B9O19_01551</name>
</gene>
<evidence type="ECO:0000313" key="3">
    <source>
        <dbReference type="EMBL" id="AUO19709.1"/>
    </source>
</evidence>